<organism evidence="2 3">
    <name type="scientific">Aromatoleum tolulyticum</name>
    <dbReference type="NCBI Taxonomy" id="34027"/>
    <lineage>
        <taxon>Bacteria</taxon>
        <taxon>Pseudomonadati</taxon>
        <taxon>Pseudomonadota</taxon>
        <taxon>Betaproteobacteria</taxon>
        <taxon>Rhodocyclales</taxon>
        <taxon>Rhodocyclaceae</taxon>
        <taxon>Aromatoleum</taxon>
    </lineage>
</organism>
<dbReference type="Proteomes" id="UP000186819">
    <property type="component" value="Unassembled WGS sequence"/>
</dbReference>
<evidence type="ECO:0000313" key="2">
    <source>
        <dbReference type="EMBL" id="SIR55991.1"/>
    </source>
</evidence>
<dbReference type="AlphaFoldDB" id="A0A1N7BX89"/>
<proteinExistence type="predicted"/>
<gene>
    <name evidence="2" type="ORF">SAMN05421829_12033</name>
</gene>
<name>A0A1N7BX89_9RHOO</name>
<dbReference type="RefSeq" id="WP_076604134.1">
    <property type="nucleotide sequence ID" value="NZ_FTMD01000020.1"/>
</dbReference>
<reference evidence="3" key="1">
    <citation type="submission" date="2017-01" db="EMBL/GenBank/DDBJ databases">
        <authorList>
            <person name="Varghese N."/>
            <person name="Submissions S."/>
        </authorList>
    </citation>
    <scope>NUCLEOTIDE SEQUENCE [LARGE SCALE GENOMIC DNA]</scope>
    <source>
        <strain evidence="3">ATCC 51758</strain>
    </source>
</reference>
<dbReference type="EMBL" id="FTMD01000020">
    <property type="protein sequence ID" value="SIR55991.1"/>
    <property type="molecule type" value="Genomic_DNA"/>
</dbReference>
<feature type="chain" id="PRO_5012026305" evidence="1">
    <location>
        <begin position="26"/>
        <end position="121"/>
    </location>
</feature>
<sequence>MAKNIRTLVAIAALPFAFGAGMAQASNAETCSLEVGYVKDAIVAGKFLGGTADANRTNMLAKVDAASAKLALNKPSDAIDILVAVAAKATELADAPKPKLESATDINNAATVAIACVGASQ</sequence>
<evidence type="ECO:0000256" key="1">
    <source>
        <dbReference type="SAM" id="SignalP"/>
    </source>
</evidence>
<feature type="signal peptide" evidence="1">
    <location>
        <begin position="1"/>
        <end position="25"/>
    </location>
</feature>
<keyword evidence="3" id="KW-1185">Reference proteome</keyword>
<accession>A0A1N7BX89</accession>
<protein>
    <submittedName>
        <fullName evidence="2">Uncharacterized protein</fullName>
    </submittedName>
</protein>
<keyword evidence="1" id="KW-0732">Signal</keyword>
<evidence type="ECO:0000313" key="3">
    <source>
        <dbReference type="Proteomes" id="UP000186819"/>
    </source>
</evidence>
<dbReference type="OrthoDB" id="9180868at2"/>